<dbReference type="EMBL" id="CAJOAY010003093">
    <property type="protein sequence ID" value="CAF4001633.1"/>
    <property type="molecule type" value="Genomic_DNA"/>
</dbReference>
<dbReference type="Proteomes" id="UP000663845">
    <property type="component" value="Unassembled WGS sequence"/>
</dbReference>
<name>A0A814TMP9_9BILA</name>
<protein>
    <recommendedName>
        <fullName evidence="2">F-box domain-containing protein</fullName>
    </recommendedName>
</protein>
<dbReference type="Gene3D" id="3.80.10.10">
    <property type="entry name" value="Ribonuclease Inhibitor"/>
    <property type="match status" value="1"/>
</dbReference>
<dbReference type="InterPro" id="IPR001810">
    <property type="entry name" value="F-box_dom"/>
</dbReference>
<evidence type="ECO:0000259" key="2">
    <source>
        <dbReference type="PROSITE" id="PS50181"/>
    </source>
</evidence>
<feature type="domain" description="F-box" evidence="2">
    <location>
        <begin position="9"/>
        <end position="60"/>
    </location>
</feature>
<dbReference type="SUPFAM" id="SSF81383">
    <property type="entry name" value="F-box domain"/>
    <property type="match status" value="1"/>
</dbReference>
<dbReference type="Proteomes" id="UP000663881">
    <property type="component" value="Unassembled WGS sequence"/>
</dbReference>
<sequence length="409" mass="47562">MSDISVSVQLRLEVLPDELFLEIFQYLDPVDLRSFKGLNRRIDCVVQVTKVNVVIQFQKQNDLDYLLSLVPTQIIRLELRGSWSPLSLSTMTELRSLTLDCASLSRRQLCQIAKINLPNLKRLAVENIEYHPGEHSVQAIFNGEHFPSLEICQLEFNDVADLKLIHNESLRNNVLRSLVLNKCNWVEFGTLLHQLTNLRRLETNFKESGLSMVNVAQPHLSIHHLKVILQDPLDDLKKMLKSTPNLTRLRIRGNLGRKNVSDHFKEMARFLPTLTPRLQHFDCELYCISSSSHGNESVIRQFHPLFKSVQCLFGRGDNQCYTTDITVYPINNEYEESLPQNYSFLRSSSNHWDPRHYYSNEYDRNAYDDDDDDDGNNYDDDYSAWERNEYGNGPGMYWDAESDEWCPLP</sequence>
<dbReference type="OrthoDB" id="10006288at2759"/>
<dbReference type="EMBL" id="CAJNON010000318">
    <property type="protein sequence ID" value="CAF1191988.1"/>
    <property type="molecule type" value="Genomic_DNA"/>
</dbReference>
<feature type="region of interest" description="Disordered" evidence="1">
    <location>
        <begin position="363"/>
        <end position="386"/>
    </location>
</feature>
<dbReference type="CDD" id="cd09917">
    <property type="entry name" value="F-box_SF"/>
    <property type="match status" value="1"/>
</dbReference>
<comment type="caution">
    <text evidence="3">The sequence shown here is derived from an EMBL/GenBank/DDBJ whole genome shotgun (WGS) entry which is preliminary data.</text>
</comment>
<evidence type="ECO:0000313" key="4">
    <source>
        <dbReference type="EMBL" id="CAF1191988.1"/>
    </source>
</evidence>
<dbReference type="EMBL" id="CAJOAZ010003349">
    <property type="protein sequence ID" value="CAF4002227.1"/>
    <property type="molecule type" value="Genomic_DNA"/>
</dbReference>
<dbReference type="SUPFAM" id="SSF52047">
    <property type="entry name" value="RNI-like"/>
    <property type="match status" value="1"/>
</dbReference>
<dbReference type="PROSITE" id="PS50181">
    <property type="entry name" value="FBOX"/>
    <property type="match status" value="1"/>
</dbReference>
<evidence type="ECO:0000313" key="3">
    <source>
        <dbReference type="EMBL" id="CAF1160200.1"/>
    </source>
</evidence>
<evidence type="ECO:0000256" key="1">
    <source>
        <dbReference type="SAM" id="MobiDB-lite"/>
    </source>
</evidence>
<dbReference type="InterPro" id="IPR036047">
    <property type="entry name" value="F-box-like_dom_sf"/>
</dbReference>
<dbReference type="Proteomes" id="UP000663891">
    <property type="component" value="Unassembled WGS sequence"/>
</dbReference>
<dbReference type="AlphaFoldDB" id="A0A814TMP9"/>
<evidence type="ECO:0000313" key="5">
    <source>
        <dbReference type="EMBL" id="CAF4001633.1"/>
    </source>
</evidence>
<gene>
    <name evidence="3" type="ORF">JYZ213_LOCUS24604</name>
    <name evidence="5" type="ORF">OKA104_LOCUS29820</name>
    <name evidence="6" type="ORF">OXD698_LOCUS29590</name>
    <name evidence="4" type="ORF">VCS650_LOCUS25109</name>
</gene>
<reference evidence="3" key="1">
    <citation type="submission" date="2021-02" db="EMBL/GenBank/DDBJ databases">
        <authorList>
            <person name="Nowell W R."/>
        </authorList>
    </citation>
    <scope>NUCLEOTIDE SEQUENCE</scope>
</reference>
<accession>A0A814TMP9</accession>
<feature type="compositionally biased region" description="Acidic residues" evidence="1">
    <location>
        <begin position="368"/>
        <end position="383"/>
    </location>
</feature>
<dbReference type="Pfam" id="PF00646">
    <property type="entry name" value="F-box"/>
    <property type="match status" value="1"/>
</dbReference>
<dbReference type="InterPro" id="IPR032675">
    <property type="entry name" value="LRR_dom_sf"/>
</dbReference>
<dbReference type="Proteomes" id="UP000663844">
    <property type="component" value="Unassembled WGS sequence"/>
</dbReference>
<organism evidence="3 7">
    <name type="scientific">Adineta steineri</name>
    <dbReference type="NCBI Taxonomy" id="433720"/>
    <lineage>
        <taxon>Eukaryota</taxon>
        <taxon>Metazoa</taxon>
        <taxon>Spiralia</taxon>
        <taxon>Gnathifera</taxon>
        <taxon>Rotifera</taxon>
        <taxon>Eurotatoria</taxon>
        <taxon>Bdelloidea</taxon>
        <taxon>Adinetida</taxon>
        <taxon>Adinetidae</taxon>
        <taxon>Adineta</taxon>
    </lineage>
</organism>
<proteinExistence type="predicted"/>
<evidence type="ECO:0000313" key="6">
    <source>
        <dbReference type="EMBL" id="CAF4002227.1"/>
    </source>
</evidence>
<evidence type="ECO:0000313" key="7">
    <source>
        <dbReference type="Proteomes" id="UP000663845"/>
    </source>
</evidence>
<dbReference type="EMBL" id="CAJNOG010000304">
    <property type="protein sequence ID" value="CAF1160200.1"/>
    <property type="molecule type" value="Genomic_DNA"/>
</dbReference>